<dbReference type="SUPFAM" id="SSF48208">
    <property type="entry name" value="Six-hairpin glycosidases"/>
    <property type="match status" value="1"/>
</dbReference>
<evidence type="ECO:0000256" key="9">
    <source>
        <dbReference type="RuleBase" id="RU361167"/>
    </source>
</evidence>
<protein>
    <recommendedName>
        <fullName evidence="9">Glucanase</fullName>
        <ecNumber evidence="9">3.2.1.-</ecNumber>
    </recommendedName>
</protein>
<feature type="active site" description="Nucleophile" evidence="8">
    <location>
        <position position="126"/>
    </location>
</feature>
<keyword evidence="4 9" id="KW-0378">Hydrolase</keyword>
<evidence type="ECO:0000256" key="2">
    <source>
        <dbReference type="ARBA" id="ARBA00009209"/>
    </source>
</evidence>
<dbReference type="EC" id="3.2.1.-" evidence="9"/>
<comment type="similarity">
    <text evidence="2 9">Belongs to the glycosyl hydrolase 8 (cellulase D) family.</text>
</comment>
<dbReference type="GO" id="GO:0030245">
    <property type="term" value="P:cellulose catabolic process"/>
    <property type="evidence" value="ECO:0007669"/>
    <property type="project" value="UniProtKB-KW"/>
</dbReference>
<dbReference type="EMBL" id="HM235922">
    <property type="protein sequence ID" value="ADK13060.1"/>
    <property type="molecule type" value="Genomic_DNA"/>
</dbReference>
<comment type="catalytic activity">
    <reaction evidence="1">
        <text>Endohydrolysis of (1-&gt;4)-beta-D-glucosidic linkages in cellulose, lichenin and cereal beta-D-glucans.</text>
        <dbReference type="EC" id="3.2.1.4"/>
    </reaction>
</comment>
<evidence type="ECO:0000256" key="3">
    <source>
        <dbReference type="ARBA" id="ARBA00022729"/>
    </source>
</evidence>
<dbReference type="InterPro" id="IPR012341">
    <property type="entry name" value="6hp_glycosidase-like_sf"/>
</dbReference>
<keyword evidence="5" id="KW-0136">Cellulose degradation</keyword>
<dbReference type="Gene3D" id="1.50.10.10">
    <property type="match status" value="1"/>
</dbReference>
<evidence type="ECO:0000256" key="4">
    <source>
        <dbReference type="ARBA" id="ARBA00022801"/>
    </source>
</evidence>
<keyword evidence="6 9" id="KW-0326">Glycosidase</keyword>
<dbReference type="Pfam" id="PF01270">
    <property type="entry name" value="Glyco_hydro_8"/>
    <property type="match status" value="1"/>
</dbReference>
<dbReference type="PRINTS" id="PR00735">
    <property type="entry name" value="GLHYDRLASE8"/>
</dbReference>
<evidence type="ECO:0000313" key="10">
    <source>
        <dbReference type="EMBL" id="ADK13060.1"/>
    </source>
</evidence>
<organism evidence="10">
    <name type="scientific">Proteus mirabilis</name>
    <dbReference type="NCBI Taxonomy" id="584"/>
    <lineage>
        <taxon>Bacteria</taxon>
        <taxon>Pseudomonadati</taxon>
        <taxon>Pseudomonadota</taxon>
        <taxon>Gammaproteobacteria</taxon>
        <taxon>Enterobacterales</taxon>
        <taxon>Morganellaceae</taxon>
        <taxon>Proteus</taxon>
    </lineage>
</organism>
<accession>D9J049</accession>
<keyword evidence="3" id="KW-0732">Signal</keyword>
<dbReference type="GO" id="GO:0008810">
    <property type="term" value="F:cellulase activity"/>
    <property type="evidence" value="ECO:0007669"/>
    <property type="project" value="UniProtKB-EC"/>
</dbReference>
<sequence length="350" mass="40533">MSLYRMSIRQLSRLTHRLGILLTLSVMLMISPMTQATETQAGWQQFKARYITPEGRVIDSANQNISHSEGQGYGMLMAVMSDDRQTFAQLWHWTAMSLYRGDLGLFKWRYEPENNQHTPDPNNATDGDILIAWALLKAGEKWQDESYLSASDSIQHAILEHTLVKTENYSVLLPGINGFKTPEEIIINPSYFIFPAWKDFYRVSHDSRWKNLINDSQSLLRKMRFGKYKLPSDWVSLYPDGHLAPSEKWPARFSFDAIRIPLYLAWAQDKLALQPFVNYWQQFDRDKTPAWISIDGKERADYNLTPGMMAVRDLTMKTVIENVDLTKDTDYYSSALHLLAAFAQNNHNDY</sequence>
<dbReference type="InterPro" id="IPR008928">
    <property type="entry name" value="6-hairpin_glycosidase_sf"/>
</dbReference>
<evidence type="ECO:0000256" key="5">
    <source>
        <dbReference type="ARBA" id="ARBA00023001"/>
    </source>
</evidence>
<evidence type="ECO:0000256" key="7">
    <source>
        <dbReference type="ARBA" id="ARBA00023326"/>
    </source>
</evidence>
<name>D9J049_PROMI</name>
<proteinExistence type="inferred from homology"/>
<keyword evidence="7 9" id="KW-0119">Carbohydrate metabolism</keyword>
<evidence type="ECO:0000256" key="8">
    <source>
        <dbReference type="PROSITE-ProRule" id="PRU10058"/>
    </source>
</evidence>
<dbReference type="PROSITE" id="PS00812">
    <property type="entry name" value="GLYCOSYL_HYDROL_F8"/>
    <property type="match status" value="1"/>
</dbReference>
<dbReference type="AlphaFoldDB" id="D9J049"/>
<evidence type="ECO:0000256" key="1">
    <source>
        <dbReference type="ARBA" id="ARBA00000966"/>
    </source>
</evidence>
<keyword evidence="7 9" id="KW-0624">Polysaccharide degradation</keyword>
<dbReference type="CAZy" id="GH8">
    <property type="family name" value="Glycoside Hydrolase Family 8"/>
</dbReference>
<dbReference type="InterPro" id="IPR019834">
    <property type="entry name" value="Glyco_hydro_8_CS"/>
</dbReference>
<dbReference type="InterPro" id="IPR002037">
    <property type="entry name" value="Glyco_hydro_8"/>
</dbReference>
<evidence type="ECO:0000256" key="6">
    <source>
        <dbReference type="ARBA" id="ARBA00023295"/>
    </source>
</evidence>
<reference evidence="10" key="1">
    <citation type="submission" date="2010-05" db="EMBL/GenBank/DDBJ databases">
        <title>Cellulose degradation.</title>
        <authorList>
            <person name="Vennison J."/>
            <person name="Vasan T."/>
            <person name="Prabhu I.G."/>
            <person name="Piriya S."/>
        </authorList>
    </citation>
    <scope>NUCLEOTIDE SEQUENCE</scope>
</reference>